<dbReference type="InterPro" id="IPR051257">
    <property type="entry name" value="Diverse_CBS-Domain"/>
</dbReference>
<name>A0AAW4FW98_9HYPH</name>
<dbReference type="InterPro" id="IPR046342">
    <property type="entry name" value="CBS_dom_sf"/>
</dbReference>
<feature type="domain" description="CBS" evidence="3">
    <location>
        <begin position="80"/>
        <end position="139"/>
    </location>
</feature>
<dbReference type="AlphaFoldDB" id="A0AAW4FW98"/>
<proteinExistence type="predicted"/>
<evidence type="ECO:0000313" key="5">
    <source>
        <dbReference type="Proteomes" id="UP000744980"/>
    </source>
</evidence>
<evidence type="ECO:0000313" key="4">
    <source>
        <dbReference type="EMBL" id="MBM3095555.1"/>
    </source>
</evidence>
<evidence type="ECO:0000256" key="1">
    <source>
        <dbReference type="ARBA" id="ARBA00023122"/>
    </source>
</evidence>
<evidence type="ECO:0000256" key="2">
    <source>
        <dbReference type="PROSITE-ProRule" id="PRU00703"/>
    </source>
</evidence>
<reference evidence="4 5" key="1">
    <citation type="submission" date="2020-01" db="EMBL/GenBank/DDBJ databases">
        <title>Draft genome assembly of Ensifer adhaerens T173.</title>
        <authorList>
            <person name="Craig J.E."/>
            <person name="Stinchcombe J.R."/>
        </authorList>
    </citation>
    <scope>NUCLEOTIDE SEQUENCE [LARGE SCALE GENOMIC DNA]</scope>
    <source>
        <strain evidence="4 5">T173</strain>
    </source>
</reference>
<dbReference type="Pfam" id="PF00571">
    <property type="entry name" value="CBS"/>
    <property type="match status" value="2"/>
</dbReference>
<protein>
    <submittedName>
        <fullName evidence="4">CBS domain-containing protein</fullName>
    </submittedName>
</protein>
<gene>
    <name evidence="4" type="ORF">GFB56_33075</name>
</gene>
<dbReference type="SMART" id="SM00116">
    <property type="entry name" value="CBS"/>
    <property type="match status" value="2"/>
</dbReference>
<accession>A0AAW4FW98</accession>
<comment type="caution">
    <text evidence="4">The sequence shown here is derived from an EMBL/GenBank/DDBJ whole genome shotgun (WGS) entry which is preliminary data.</text>
</comment>
<dbReference type="RefSeq" id="WP_057223616.1">
    <property type="nucleotide sequence ID" value="NZ_CP083373.1"/>
</dbReference>
<sequence length="154" mass="16233">MASSEQITNVGSLMTPTPFTISPNDSAQSAARLMAATGVGILPVEVPGVGAIIGVLTDRDIVVSVLAEGTPPTRAVREFMVVSPETCTPEDSILNAAQKMAERKIRRLVVVNDRHEAVGVLSLSDIARVHPEVAGMILSRSTEPAQFAVMEVEA</sequence>
<dbReference type="PROSITE" id="PS51371">
    <property type="entry name" value="CBS"/>
    <property type="match status" value="2"/>
</dbReference>
<keyword evidence="1 2" id="KW-0129">CBS domain</keyword>
<dbReference type="InterPro" id="IPR000644">
    <property type="entry name" value="CBS_dom"/>
</dbReference>
<dbReference type="PANTHER" id="PTHR43080">
    <property type="entry name" value="CBS DOMAIN-CONTAINING PROTEIN CBSX3, MITOCHONDRIAL"/>
    <property type="match status" value="1"/>
</dbReference>
<dbReference type="EMBL" id="WXFA01000048">
    <property type="protein sequence ID" value="MBM3095555.1"/>
    <property type="molecule type" value="Genomic_DNA"/>
</dbReference>
<organism evidence="4 5">
    <name type="scientific">Ensifer canadensis</name>
    <dbReference type="NCBI Taxonomy" id="555315"/>
    <lineage>
        <taxon>Bacteria</taxon>
        <taxon>Pseudomonadati</taxon>
        <taxon>Pseudomonadota</taxon>
        <taxon>Alphaproteobacteria</taxon>
        <taxon>Hyphomicrobiales</taxon>
        <taxon>Rhizobiaceae</taxon>
        <taxon>Sinorhizobium/Ensifer group</taxon>
        <taxon>Ensifer</taxon>
    </lineage>
</organism>
<dbReference type="SUPFAM" id="SSF54631">
    <property type="entry name" value="CBS-domain pair"/>
    <property type="match status" value="1"/>
</dbReference>
<feature type="domain" description="CBS" evidence="3">
    <location>
        <begin position="14"/>
        <end position="73"/>
    </location>
</feature>
<dbReference type="Proteomes" id="UP000744980">
    <property type="component" value="Unassembled WGS sequence"/>
</dbReference>
<keyword evidence="5" id="KW-1185">Reference proteome</keyword>
<dbReference type="Gene3D" id="3.10.580.10">
    <property type="entry name" value="CBS-domain"/>
    <property type="match status" value="1"/>
</dbReference>
<evidence type="ECO:0000259" key="3">
    <source>
        <dbReference type="PROSITE" id="PS51371"/>
    </source>
</evidence>
<dbReference type="PANTHER" id="PTHR43080:SF2">
    <property type="entry name" value="CBS DOMAIN-CONTAINING PROTEIN"/>
    <property type="match status" value="1"/>
</dbReference>